<dbReference type="Gene3D" id="3.40.50.880">
    <property type="match status" value="1"/>
</dbReference>
<dbReference type="SUPFAM" id="SSF52317">
    <property type="entry name" value="Class I glutamine amidotransferase-like"/>
    <property type="match status" value="1"/>
</dbReference>
<reference evidence="5 6" key="1">
    <citation type="submission" date="2017-05" db="EMBL/GenBank/DDBJ databases">
        <title>Lactobacillus johnsonii from commercial turkeys.</title>
        <authorList>
            <person name="Johnson T.J."/>
            <person name="Youmans B."/>
        </authorList>
    </citation>
    <scope>NUCLEOTIDE SEQUENCE [LARGE SCALE GENOMIC DNA]</scope>
    <source>
        <strain evidence="4 5">UMNLJ114</strain>
        <strain evidence="3 6">UMNLJ54</strain>
    </source>
</reference>
<dbReference type="InterPro" id="IPR002474">
    <property type="entry name" value="CarbamoylP_synth_ssu_N"/>
</dbReference>
<name>A0A1Y4I627_LACJH</name>
<evidence type="ECO:0000313" key="2">
    <source>
        <dbReference type="EMBL" id="HJE50095.1"/>
    </source>
</evidence>
<reference evidence="2" key="3">
    <citation type="submission" date="2021-09" db="EMBL/GenBank/DDBJ databases">
        <authorList>
            <person name="Gilroy R."/>
        </authorList>
    </citation>
    <scope>NUCLEOTIDE SEQUENCE</scope>
    <source>
        <strain evidence="2">CHK192-2623</strain>
    </source>
</reference>
<dbReference type="EMBL" id="NIBB01000038">
    <property type="protein sequence ID" value="PAB52438.1"/>
    <property type="molecule type" value="Genomic_DNA"/>
</dbReference>
<dbReference type="Proteomes" id="UP000732527">
    <property type="component" value="Unassembled WGS sequence"/>
</dbReference>
<comment type="caution">
    <text evidence="4">The sequence shown here is derived from an EMBL/GenBank/DDBJ whole genome shotgun (WGS) entry which is preliminary data.</text>
</comment>
<dbReference type="Pfam" id="PF00988">
    <property type="entry name" value="CPSase_sm_chain"/>
    <property type="match status" value="1"/>
</dbReference>
<dbReference type="InterPro" id="IPR017926">
    <property type="entry name" value="GATASE"/>
</dbReference>
<dbReference type="EMBL" id="NIBD01000039">
    <property type="protein sequence ID" value="PAB54530.1"/>
    <property type="molecule type" value="Genomic_DNA"/>
</dbReference>
<evidence type="ECO:0000259" key="1">
    <source>
        <dbReference type="SMART" id="SM01097"/>
    </source>
</evidence>
<dbReference type="InterPro" id="IPR029062">
    <property type="entry name" value="Class_I_gatase-like"/>
</dbReference>
<evidence type="ECO:0000313" key="5">
    <source>
        <dbReference type="Proteomes" id="UP000216008"/>
    </source>
</evidence>
<dbReference type="Pfam" id="PF00117">
    <property type="entry name" value="GATase"/>
    <property type="match status" value="1"/>
</dbReference>
<dbReference type="AlphaFoldDB" id="A0A1Y4I627"/>
<dbReference type="RefSeq" id="WP_012846158.1">
    <property type="nucleotide sequence ID" value="NZ_CP021703.1"/>
</dbReference>
<dbReference type="Gene3D" id="3.50.30.20">
    <property type="entry name" value="Carbamoyl-phosphate synthase small subunit, N-terminal domain"/>
    <property type="match status" value="1"/>
</dbReference>
<evidence type="ECO:0000313" key="6">
    <source>
        <dbReference type="Proteomes" id="UP000216448"/>
    </source>
</evidence>
<feature type="domain" description="Carbamoyl-phosphate synthase small subunit N-terminal" evidence="1">
    <location>
        <begin position="1"/>
        <end position="131"/>
    </location>
</feature>
<dbReference type="NCBIfam" id="NF009475">
    <property type="entry name" value="PRK12838.1"/>
    <property type="match status" value="1"/>
</dbReference>
<dbReference type="EMBL" id="DYYQ01000053">
    <property type="protein sequence ID" value="HJE50095.1"/>
    <property type="molecule type" value="Genomic_DNA"/>
</dbReference>
<reference evidence="2" key="2">
    <citation type="journal article" date="2021" name="PeerJ">
        <title>Extensive microbial diversity within the chicken gut microbiome revealed by metagenomics and culture.</title>
        <authorList>
            <person name="Gilroy R."/>
            <person name="Ravi A."/>
            <person name="Getino M."/>
            <person name="Pursley I."/>
            <person name="Horton D.L."/>
            <person name="Alikhan N.F."/>
            <person name="Baker D."/>
            <person name="Gharbi K."/>
            <person name="Hall N."/>
            <person name="Watson M."/>
            <person name="Adriaenssens E.M."/>
            <person name="Foster-Nyarko E."/>
            <person name="Jarju S."/>
            <person name="Secka A."/>
            <person name="Antonio M."/>
            <person name="Oren A."/>
            <person name="Chaudhuri R.R."/>
            <person name="La Ragione R."/>
            <person name="Hildebrand F."/>
            <person name="Pallen M.J."/>
        </authorList>
    </citation>
    <scope>NUCLEOTIDE SEQUENCE</scope>
    <source>
        <strain evidence="2">CHK192-2623</strain>
    </source>
</reference>
<dbReference type="PROSITE" id="PS51273">
    <property type="entry name" value="GATASE_TYPE_1"/>
    <property type="match status" value="1"/>
</dbReference>
<gene>
    <name evidence="3" type="ORF">A3P64_06365</name>
    <name evidence="4" type="ORF">A3Q24_07610</name>
    <name evidence="2" type="ORF">K8V69_08035</name>
</gene>
<proteinExistence type="predicted"/>
<dbReference type="Proteomes" id="UP000216008">
    <property type="component" value="Unassembled WGS sequence"/>
</dbReference>
<evidence type="ECO:0000313" key="3">
    <source>
        <dbReference type="EMBL" id="PAB52438.1"/>
    </source>
</evidence>
<evidence type="ECO:0000313" key="4">
    <source>
        <dbReference type="EMBL" id="PAB54530.1"/>
    </source>
</evidence>
<dbReference type="SUPFAM" id="SSF52021">
    <property type="entry name" value="Carbamoyl phosphate synthetase, small subunit N-terminal domain"/>
    <property type="match status" value="1"/>
</dbReference>
<sequence length="351" mass="38473">MKRYLILEDGTAFSGHGFGAPITATGELGIQTSNFGYQEAISDPANFGKILAFTTPMIGGSGINAIDYESIDPSVRGIIANDIAFHISANPTFQDLNDFLNEKRIPAIYGVDTRALVQKLKNKRVIKASIMDTDDAHAFDQIKALVLPKNKTAQISTTHPYAAPNIGKTVAVIDLGLKHSLLRSLSLRKINNVVLPYNASIYDIINLRADAIVISNGPSRVEEVAPFLKPVFDKFYGKLPILGIGLGFLAISNYLNLELLDLIPAYNGSNFPVIEQTNNRIWQTAMNIDQLVVPDSLSLNLSRKYFDLRSELLAGYSIKEDKVLATAFNPEGSPGNFDAASIYDQFLNMME</sequence>
<dbReference type="SMART" id="SM01097">
    <property type="entry name" value="CPSase_sm_chain"/>
    <property type="match status" value="1"/>
</dbReference>
<organism evidence="4 5">
    <name type="scientific">Lactobacillus johnsonii</name>
    <dbReference type="NCBI Taxonomy" id="33959"/>
    <lineage>
        <taxon>Bacteria</taxon>
        <taxon>Bacillati</taxon>
        <taxon>Bacillota</taxon>
        <taxon>Bacilli</taxon>
        <taxon>Lactobacillales</taxon>
        <taxon>Lactobacillaceae</taxon>
        <taxon>Lactobacillus</taxon>
    </lineage>
</organism>
<protein>
    <submittedName>
        <fullName evidence="4">Carbamoyl phosphate synthase small subunit</fullName>
    </submittedName>
</protein>
<dbReference type="PRINTS" id="PR00099">
    <property type="entry name" value="CPSGATASE"/>
</dbReference>
<accession>A0A1Y4I627</accession>
<dbReference type="Proteomes" id="UP000216448">
    <property type="component" value="Unassembled WGS sequence"/>
</dbReference>
<dbReference type="InterPro" id="IPR036480">
    <property type="entry name" value="CarbP_synth_ssu_N_sf"/>
</dbReference>